<dbReference type="EMBL" id="GBRH01210530">
    <property type="protein sequence ID" value="JAD87365.1"/>
    <property type="molecule type" value="Transcribed_RNA"/>
</dbReference>
<reference evidence="2" key="2">
    <citation type="journal article" date="2015" name="Data Brief">
        <title>Shoot transcriptome of the giant reed, Arundo donax.</title>
        <authorList>
            <person name="Barrero R.A."/>
            <person name="Guerrero F.D."/>
            <person name="Moolhuijzen P."/>
            <person name="Goolsby J.A."/>
            <person name="Tidwell J."/>
            <person name="Bellgard S.E."/>
            <person name="Bellgard M.I."/>
        </authorList>
    </citation>
    <scope>NUCLEOTIDE SEQUENCE</scope>
    <source>
        <tissue evidence="2">Shoot tissue taken approximately 20 cm above the soil surface</tissue>
    </source>
</reference>
<evidence type="ECO:0000256" key="1">
    <source>
        <dbReference type="SAM" id="Phobius"/>
    </source>
</evidence>
<keyword evidence="1" id="KW-0472">Membrane</keyword>
<keyword evidence="1" id="KW-0812">Transmembrane</keyword>
<feature type="transmembrane region" description="Helical" evidence="1">
    <location>
        <begin position="15"/>
        <end position="33"/>
    </location>
</feature>
<protein>
    <submittedName>
        <fullName evidence="2">Uncharacterized protein</fullName>
    </submittedName>
</protein>
<dbReference type="AlphaFoldDB" id="A0A0A9DNX8"/>
<accession>A0A0A9DNX8</accession>
<name>A0A0A9DNX8_ARUDO</name>
<organism evidence="2">
    <name type="scientific">Arundo donax</name>
    <name type="common">Giant reed</name>
    <name type="synonym">Donax arundinaceus</name>
    <dbReference type="NCBI Taxonomy" id="35708"/>
    <lineage>
        <taxon>Eukaryota</taxon>
        <taxon>Viridiplantae</taxon>
        <taxon>Streptophyta</taxon>
        <taxon>Embryophyta</taxon>
        <taxon>Tracheophyta</taxon>
        <taxon>Spermatophyta</taxon>
        <taxon>Magnoliopsida</taxon>
        <taxon>Liliopsida</taxon>
        <taxon>Poales</taxon>
        <taxon>Poaceae</taxon>
        <taxon>PACMAD clade</taxon>
        <taxon>Arundinoideae</taxon>
        <taxon>Arundineae</taxon>
        <taxon>Arundo</taxon>
    </lineage>
</organism>
<sequence>MQFQDNLTNCTSGLVAWHCLGPLVIILVIYCLLDNSGWTNFLTSFAEDCN</sequence>
<evidence type="ECO:0000313" key="2">
    <source>
        <dbReference type="EMBL" id="JAD87365.1"/>
    </source>
</evidence>
<keyword evidence="1" id="KW-1133">Transmembrane helix</keyword>
<proteinExistence type="predicted"/>
<reference evidence="2" key="1">
    <citation type="submission" date="2014-09" db="EMBL/GenBank/DDBJ databases">
        <authorList>
            <person name="Magalhaes I.L.F."/>
            <person name="Oliveira U."/>
            <person name="Santos F.R."/>
            <person name="Vidigal T.H.D.A."/>
            <person name="Brescovit A.D."/>
            <person name="Santos A.J."/>
        </authorList>
    </citation>
    <scope>NUCLEOTIDE SEQUENCE</scope>
    <source>
        <tissue evidence="2">Shoot tissue taken approximately 20 cm above the soil surface</tissue>
    </source>
</reference>